<feature type="region of interest" description="Disordered" evidence="6">
    <location>
        <begin position="762"/>
        <end position="821"/>
    </location>
</feature>
<name>A0A0V1PT03_9ASCO</name>
<evidence type="ECO:0000256" key="1">
    <source>
        <dbReference type="ARBA" id="ARBA00004123"/>
    </source>
</evidence>
<evidence type="ECO:0000256" key="2">
    <source>
        <dbReference type="ARBA" id="ARBA00023015"/>
    </source>
</evidence>
<dbReference type="RefSeq" id="XP_015465468.1">
    <property type="nucleotide sequence ID" value="XM_015613708.1"/>
</dbReference>
<reference evidence="9 10" key="1">
    <citation type="submission" date="2015-11" db="EMBL/GenBank/DDBJ databases">
        <title>The genome of Debaryomyces fabryi.</title>
        <authorList>
            <person name="Tafer H."/>
            <person name="Lopandic K."/>
        </authorList>
    </citation>
    <scope>NUCLEOTIDE SEQUENCE [LARGE SCALE GENOMIC DNA]</scope>
    <source>
        <strain evidence="9 10">CBS 789</strain>
    </source>
</reference>
<dbReference type="GO" id="GO:0004402">
    <property type="term" value="F:histone acetyltransferase activity"/>
    <property type="evidence" value="ECO:0007669"/>
    <property type="project" value="InterPro"/>
</dbReference>
<comment type="subcellular location">
    <subcellularLocation>
        <location evidence="1">Nucleus</location>
    </subcellularLocation>
</comment>
<feature type="region of interest" description="Disordered" evidence="6">
    <location>
        <begin position="153"/>
        <end position="174"/>
    </location>
</feature>
<feature type="compositionally biased region" description="Basic and acidic residues" evidence="6">
    <location>
        <begin position="762"/>
        <end position="815"/>
    </location>
</feature>
<protein>
    <recommendedName>
        <fullName evidence="11">Transcription initiation factor TFIID subunit 1 histone acetyltransferase domain-containing protein</fullName>
    </recommendedName>
</protein>
<dbReference type="InterPro" id="IPR041670">
    <property type="entry name" value="Znf-CCHC_6"/>
</dbReference>
<dbReference type="GO" id="GO:0016251">
    <property type="term" value="F:RNA polymerase II general transcription initiation factor activity"/>
    <property type="evidence" value="ECO:0007669"/>
    <property type="project" value="InterPro"/>
</dbReference>
<feature type="coiled-coil region" evidence="5">
    <location>
        <begin position="1011"/>
        <end position="1038"/>
    </location>
</feature>
<proteinExistence type="predicted"/>
<evidence type="ECO:0000256" key="4">
    <source>
        <dbReference type="ARBA" id="ARBA00023242"/>
    </source>
</evidence>
<dbReference type="PANTHER" id="PTHR13900">
    <property type="entry name" value="TRANSCRIPTION INITIATION FACTOR TFIID"/>
    <property type="match status" value="1"/>
</dbReference>
<comment type="caution">
    <text evidence="9">The sequence shown here is derived from an EMBL/GenBank/DDBJ whole genome shotgun (WGS) entry which is preliminary data.</text>
</comment>
<evidence type="ECO:0000313" key="10">
    <source>
        <dbReference type="Proteomes" id="UP000054251"/>
    </source>
</evidence>
<evidence type="ECO:0000256" key="3">
    <source>
        <dbReference type="ARBA" id="ARBA00023163"/>
    </source>
</evidence>
<evidence type="ECO:0000259" key="8">
    <source>
        <dbReference type="Pfam" id="PF15288"/>
    </source>
</evidence>
<dbReference type="Proteomes" id="UP000054251">
    <property type="component" value="Unassembled WGS sequence"/>
</dbReference>
<feature type="region of interest" description="Disordered" evidence="6">
    <location>
        <begin position="1"/>
        <end position="30"/>
    </location>
</feature>
<dbReference type="AlphaFoldDB" id="A0A0V1PT03"/>
<dbReference type="GO" id="GO:0005669">
    <property type="term" value="C:transcription factor TFIID complex"/>
    <property type="evidence" value="ECO:0007669"/>
    <property type="project" value="InterPro"/>
</dbReference>
<keyword evidence="4" id="KW-0539">Nucleus</keyword>
<evidence type="ECO:0000256" key="6">
    <source>
        <dbReference type="SAM" id="MobiDB-lite"/>
    </source>
</evidence>
<dbReference type="InterPro" id="IPR040240">
    <property type="entry name" value="TAF1"/>
</dbReference>
<keyword evidence="3" id="KW-0804">Transcription</keyword>
<dbReference type="GO" id="GO:0017025">
    <property type="term" value="F:TBP-class protein binding"/>
    <property type="evidence" value="ECO:0007669"/>
    <property type="project" value="InterPro"/>
</dbReference>
<feature type="domain" description="Transcription initiation factor TFIID subunit 1 histone acetyltransferase" evidence="7">
    <location>
        <begin position="418"/>
        <end position="906"/>
    </location>
</feature>
<sequence length="1138" mass="130419">MDKPRKQVKGGDSTAEGSYNQFIGDSSNLPNDQIINDIFLARKTQHAEDAVDYEDIDELADDDEINFDEIQDASISQRHVDDNEDELQGQADEQFDNMFGDDGNEENHIDENKFGSYSDNNNRLFNDLNENNHSIDDDGFHDLNMGGIFEDDIQNKENNSAQSDRKRSRTLELEESRRLKKQKLARIVKKLEERNTKRSLEYYFPNYAKDKPFNNHTLFLPPPKYYSYLRPPIALKSNVKPLIPHKLSLEIDVDQRKLFKAKRLPSNNRSVSAKNHIINITQNDLEIIQKLEKKGVQKVSNLNPISFLSLDGTNNDKFSEFPKDLILSTTYWDDDAIINAGDKKYESRVPVKVEQRSLDIESDYEEDENIFNGQITEKNLKLDMNDPNLLFVPDKSVSEKTNSKAVIPTNEKLLEMKFNISNDKEYEILKNNYNTKVRSQLSNLNIEHSIPALRLQTPYYRVKLTKEDARTFHRPKFNIRPGTLISFSKLKLRKKKKDRGKTSQEIFTKSSDLTTSDTSTLIGMEYAEEYPQILSNFGMGSKLINYYRKEKEDDNSRPKAPLGETHVLGVEDRSPFWNFGHVAKGDFVPTLYNNMIRAPVFKHDPSQTDFLLVRSQGAGNHQKYFLRNINHLFAVGNTFPAVEVPAPHSRKVTNTSKNRLKMIVFRAMNMNDESRVSVKTIAHHFPDQNDMQNRQRLKEFMEYQKHGEDQGYWKIKNTDIVPSEDEIRSMITPEDVALLDSMQYGQQTLEDLAFLFSNEAGSKKEDMKKENKKDKSKDENASDGEKEKEKPKEKNEKEKKSKLKDKDNDKDRDRDLEEEEELAPWNLTRNFVNANQTKAMLQLNGEGDPTGIGLGFSFFRSTQKSSFTPLFTPVKENVPKNNTAAYQQKLYENEVSRIWYAQRRSLTVDQLDGHDLSTVYNEYKPADHDRAVKHKIAKDKDIAINEEIGTAENKALRITRRFRDENGIVQRRVDTITDPRLIRAYIRRRKQIEDELLRNAEVDDIIPTNDKELNKLRRKALEEKLASLEKKAKLGKGRKPSKDVLHAAVAAGGKVIDANTVMLPDGSYTFGGKGIGKGKSKTRRCASCGAFGHIRTNKSCPLFYQNNEKEASAESNSVGAENSAPPPSSFPQAGPSGQ</sequence>
<feature type="compositionally biased region" description="Polar residues" evidence="6">
    <location>
        <begin position="15"/>
        <end position="30"/>
    </location>
</feature>
<evidence type="ECO:0000313" key="9">
    <source>
        <dbReference type="EMBL" id="KRZ99365.1"/>
    </source>
</evidence>
<gene>
    <name evidence="9" type="ORF">AC631_04879</name>
</gene>
<dbReference type="GeneID" id="26841888"/>
<dbReference type="PANTHER" id="PTHR13900:SF0">
    <property type="entry name" value="TRANSCRIPTION INITIATION FACTOR TFIID SUBUNIT 1"/>
    <property type="match status" value="1"/>
</dbReference>
<dbReference type="Pfam" id="PF12157">
    <property type="entry name" value="DUF3591"/>
    <property type="match status" value="1"/>
</dbReference>
<organism evidence="9 10">
    <name type="scientific">Debaryomyces fabryi</name>
    <dbReference type="NCBI Taxonomy" id="58627"/>
    <lineage>
        <taxon>Eukaryota</taxon>
        <taxon>Fungi</taxon>
        <taxon>Dikarya</taxon>
        <taxon>Ascomycota</taxon>
        <taxon>Saccharomycotina</taxon>
        <taxon>Pichiomycetes</taxon>
        <taxon>Debaryomycetaceae</taxon>
        <taxon>Debaryomyces</taxon>
    </lineage>
</organism>
<dbReference type="EMBL" id="LMYN01000149">
    <property type="protein sequence ID" value="KRZ99365.1"/>
    <property type="molecule type" value="Genomic_DNA"/>
</dbReference>
<dbReference type="InterPro" id="IPR022591">
    <property type="entry name" value="TAF1_HAT_dom"/>
</dbReference>
<keyword evidence="10" id="KW-1185">Reference proteome</keyword>
<keyword evidence="2" id="KW-0805">Transcription regulation</keyword>
<dbReference type="OrthoDB" id="5752at2759"/>
<feature type="compositionally biased region" description="Basic and acidic residues" evidence="6">
    <location>
        <begin position="163"/>
        <end position="174"/>
    </location>
</feature>
<evidence type="ECO:0000256" key="5">
    <source>
        <dbReference type="SAM" id="Coils"/>
    </source>
</evidence>
<dbReference type="GO" id="GO:0051123">
    <property type="term" value="P:RNA polymerase II preinitiation complex assembly"/>
    <property type="evidence" value="ECO:0007669"/>
    <property type="project" value="TreeGrafter"/>
</dbReference>
<accession>A0A0V1PT03</accession>
<feature type="domain" description="Zinc knuckle" evidence="8">
    <location>
        <begin position="1083"/>
        <end position="1107"/>
    </location>
</feature>
<keyword evidence="5" id="KW-0175">Coiled coil</keyword>
<dbReference type="Pfam" id="PF15288">
    <property type="entry name" value="zf-CCHC_6"/>
    <property type="match status" value="1"/>
</dbReference>
<feature type="region of interest" description="Disordered" evidence="6">
    <location>
        <begin position="1111"/>
        <end position="1138"/>
    </location>
</feature>
<evidence type="ECO:0000259" key="7">
    <source>
        <dbReference type="Pfam" id="PF12157"/>
    </source>
</evidence>
<evidence type="ECO:0008006" key="11">
    <source>
        <dbReference type="Google" id="ProtNLM"/>
    </source>
</evidence>